<evidence type="ECO:0000313" key="8">
    <source>
        <dbReference type="Proteomes" id="UP000001819"/>
    </source>
</evidence>
<evidence type="ECO:0000256" key="6">
    <source>
        <dbReference type="SAM" id="MobiDB-lite"/>
    </source>
</evidence>
<dbReference type="SUPFAM" id="SSF57667">
    <property type="entry name" value="beta-beta-alpha zinc fingers"/>
    <property type="match status" value="5"/>
</dbReference>
<feature type="region of interest" description="Disordered" evidence="6">
    <location>
        <begin position="89"/>
        <end position="165"/>
    </location>
</feature>
<keyword evidence="2" id="KW-0677">Repeat</keyword>
<dbReference type="PANTHER" id="PTHR24409">
    <property type="entry name" value="ZINC FINGER PROTEIN 142"/>
    <property type="match status" value="1"/>
</dbReference>
<evidence type="ECO:0000256" key="2">
    <source>
        <dbReference type="ARBA" id="ARBA00022737"/>
    </source>
</evidence>
<gene>
    <name evidence="9" type="primary">LOC4804198</name>
</gene>
<feature type="compositionally biased region" description="Acidic residues" evidence="6">
    <location>
        <begin position="991"/>
        <end position="1027"/>
    </location>
</feature>
<evidence type="ECO:0000256" key="1">
    <source>
        <dbReference type="ARBA" id="ARBA00022723"/>
    </source>
</evidence>
<dbReference type="FunCoup" id="A0A6I8UU42">
    <property type="interactions" value="635"/>
</dbReference>
<feature type="compositionally biased region" description="Basic and acidic residues" evidence="6">
    <location>
        <begin position="275"/>
        <end position="295"/>
    </location>
</feature>
<proteinExistence type="predicted"/>
<feature type="domain" description="C2H2-type" evidence="7">
    <location>
        <begin position="823"/>
        <end position="850"/>
    </location>
</feature>
<feature type="compositionally biased region" description="Basic residues" evidence="6">
    <location>
        <begin position="1036"/>
        <end position="1048"/>
    </location>
</feature>
<feature type="domain" description="C2H2-type" evidence="7">
    <location>
        <begin position="878"/>
        <end position="906"/>
    </location>
</feature>
<dbReference type="Proteomes" id="UP000001819">
    <property type="component" value="Chromosome 3"/>
</dbReference>
<keyword evidence="3 5" id="KW-0863">Zinc-finger</keyword>
<accession>A0A6I8UU42</accession>
<feature type="domain" description="C2H2-type" evidence="7">
    <location>
        <begin position="629"/>
        <end position="653"/>
    </location>
</feature>
<keyword evidence="4" id="KW-0862">Zinc</keyword>
<evidence type="ECO:0000313" key="9">
    <source>
        <dbReference type="RefSeq" id="XP_001360797.3"/>
    </source>
</evidence>
<dbReference type="GO" id="GO:0000977">
    <property type="term" value="F:RNA polymerase II transcription regulatory region sequence-specific DNA binding"/>
    <property type="evidence" value="ECO:0007669"/>
    <property type="project" value="TreeGrafter"/>
</dbReference>
<feature type="region of interest" description="Disordered" evidence="6">
    <location>
        <begin position="275"/>
        <end position="302"/>
    </location>
</feature>
<evidence type="ECO:0000256" key="5">
    <source>
        <dbReference type="PROSITE-ProRule" id="PRU00042"/>
    </source>
</evidence>
<dbReference type="SUPFAM" id="SSF57716">
    <property type="entry name" value="Glucocorticoid receptor-like (DNA-binding domain)"/>
    <property type="match status" value="1"/>
</dbReference>
<dbReference type="KEGG" id="dpo:4804198"/>
<keyword evidence="1" id="KW-0479">Metal-binding</keyword>
<dbReference type="PANTHER" id="PTHR24409:SF295">
    <property type="entry name" value="AZ2-RELATED"/>
    <property type="match status" value="1"/>
</dbReference>
<feature type="compositionally biased region" description="Low complexity" evidence="6">
    <location>
        <begin position="96"/>
        <end position="132"/>
    </location>
</feature>
<sequence length="1048" mass="119606">MSENPKTSRSGPSCLHCSAFGAKLKYQEIFDEFGLELGLQELLAKHFSLDVTPNANQQQLLCDECVNVLIRLFDIDELQKEQDAAIARRKSAVEDAPAPKSAPKTPPNAARSASKTAPSAATSASHTPPNTAQPVKPTAKKAVLPEPQTKVEKPVPVIQPDPKPSRRIIKNVSVPLPSAASVADEVDKVKAPSKTKHAPKEADQEQISALILNILNEDEPGVVDESETVLPDSSQTTIAVPEKEAEAEAEAEVTEEEDLDGMNIIYEHEDISIEEEVNTKPDIRPSRLKRQKTESQSEADNEESEASNIVLFNFVEIKEKDDIDDLYEYLATVVRTSFEKLKFNWNTVCQHCTLKSTSYENLLEHMLRVHKSRSDVFRCPIEGCSLELKGRKLLAMHLVVLHAPVADIAIYGSCPECKMTFSNILQYNKHSCAHIIKKKRGVRLFCEMCALEFPSWKRFNFHNQFHLEKHRPRACFVCGYENTNIDELFQHLHYSHEPEGTLFCDLCDRTFRDPAVFIEHNTSHATVGNATYTCGECLATFETRGKLNSHTRSMHGNVISCELCSREFASEATYNVHMKSHLIIERSVHVCGNCGQLSENQEKMDAHCGSEGSACFGAERYVELLRDAYVCEYCTTYFKQKSDLQSHRETGVHDNGVFSCQPCGKDFTDMKLYRHHWRNYQQLRVDVAHRKLDICTFFMCDQKDCSAAYANWNSLYTHKRRTHDESKERQEKSAKPLQEWQCQFCLKLCRSKMSLSVHVARSHNNDNVVCSLCNASYKSKDALDKHYAYWHEPIECPQCFKIVKNRRNYDTHVNVVHSNKKRYTCSVCEKGFYHKSEMEAHKRLHSQSYSCEQCSFTTRKKKSLSVHTLGQHFKRFAFDCKMCDKHFGRRQGLTNHIQRVHASKHVCRNYIDDGCGRSFTTSSQLNVHLRKVHNSTLVADDVLEEEAYAIARPPAAKKRCFGILKDKKVEFIDDSAVDMDTMKDVDYNVTEEEEEEVEHEEVEHEEEEDMEQEDEECALEFAEDEAEGEPKPNRGSNRKHGRKLRSDD</sequence>
<reference evidence="9" key="2">
    <citation type="submission" date="2025-08" db="UniProtKB">
        <authorList>
            <consortium name="RefSeq"/>
        </authorList>
    </citation>
    <scope>IDENTIFICATION</scope>
    <source>
        <strain evidence="9">MV-25-SWS-2005</strain>
        <tissue evidence="9">Whole body</tissue>
    </source>
</reference>
<dbReference type="GO" id="GO:0005634">
    <property type="term" value="C:nucleus"/>
    <property type="evidence" value="ECO:0007669"/>
    <property type="project" value="TreeGrafter"/>
</dbReference>
<evidence type="ECO:0000256" key="3">
    <source>
        <dbReference type="ARBA" id="ARBA00022771"/>
    </source>
</evidence>
<feature type="domain" description="C2H2-type" evidence="7">
    <location>
        <begin position="658"/>
        <end position="685"/>
    </location>
</feature>
<dbReference type="InParanoid" id="A0A6I8UU42"/>
<reference evidence="8" key="1">
    <citation type="submission" date="2024-06" db="UniProtKB">
        <authorList>
            <consortium name="RefSeq"/>
        </authorList>
    </citation>
    <scope>NUCLEOTIDE SEQUENCE [LARGE SCALE GENOMIC DNA]</scope>
    <source>
        <strain evidence="8">MV2-25</strain>
    </source>
</reference>
<evidence type="ECO:0000259" key="7">
    <source>
        <dbReference type="PROSITE" id="PS50157"/>
    </source>
</evidence>
<dbReference type="RefSeq" id="XP_001360797.3">
    <property type="nucleotide sequence ID" value="XM_001360760.4"/>
</dbReference>
<dbReference type="Pfam" id="PF12874">
    <property type="entry name" value="zf-met"/>
    <property type="match status" value="3"/>
</dbReference>
<feature type="domain" description="C2H2-type" evidence="7">
    <location>
        <begin position="532"/>
        <end position="555"/>
    </location>
</feature>
<dbReference type="SMART" id="SM00355">
    <property type="entry name" value="ZnF_C2H2"/>
    <property type="match status" value="18"/>
</dbReference>
<feature type="region of interest" description="Disordered" evidence="6">
    <location>
        <begin position="227"/>
        <end position="255"/>
    </location>
</feature>
<feature type="domain" description="C2H2-type" evidence="7">
    <location>
        <begin position="698"/>
        <end position="728"/>
    </location>
</feature>
<keyword evidence="8" id="KW-1185">Reference proteome</keyword>
<dbReference type="AlphaFoldDB" id="A0A6I8UU42"/>
<feature type="domain" description="C2H2-type" evidence="7">
    <location>
        <begin position="905"/>
        <end position="933"/>
    </location>
</feature>
<dbReference type="Gene3D" id="3.30.160.60">
    <property type="entry name" value="Classic Zinc Finger"/>
    <property type="match status" value="6"/>
</dbReference>
<dbReference type="GO" id="GO:0000981">
    <property type="term" value="F:DNA-binding transcription factor activity, RNA polymerase II-specific"/>
    <property type="evidence" value="ECO:0007669"/>
    <property type="project" value="TreeGrafter"/>
</dbReference>
<feature type="domain" description="C2H2-type" evidence="7">
    <location>
        <begin position="559"/>
        <end position="581"/>
    </location>
</feature>
<evidence type="ECO:0000256" key="4">
    <source>
        <dbReference type="ARBA" id="ARBA00022833"/>
    </source>
</evidence>
<dbReference type="PROSITE" id="PS50157">
    <property type="entry name" value="ZINC_FINGER_C2H2_2"/>
    <property type="match status" value="9"/>
</dbReference>
<dbReference type="InterPro" id="IPR013087">
    <property type="entry name" value="Znf_C2H2_type"/>
</dbReference>
<dbReference type="GO" id="GO:0008270">
    <property type="term" value="F:zinc ion binding"/>
    <property type="evidence" value="ECO:0007669"/>
    <property type="project" value="UniProtKB-KW"/>
</dbReference>
<dbReference type="InterPro" id="IPR036236">
    <property type="entry name" value="Znf_C2H2_sf"/>
</dbReference>
<dbReference type="PROSITE" id="PS00028">
    <property type="entry name" value="ZINC_FINGER_C2H2_1"/>
    <property type="match status" value="9"/>
</dbReference>
<organism evidence="8 9">
    <name type="scientific">Drosophila pseudoobscura pseudoobscura</name>
    <name type="common">Fruit fly</name>
    <dbReference type="NCBI Taxonomy" id="46245"/>
    <lineage>
        <taxon>Eukaryota</taxon>
        <taxon>Metazoa</taxon>
        <taxon>Ecdysozoa</taxon>
        <taxon>Arthropoda</taxon>
        <taxon>Hexapoda</taxon>
        <taxon>Insecta</taxon>
        <taxon>Pterygota</taxon>
        <taxon>Neoptera</taxon>
        <taxon>Endopterygota</taxon>
        <taxon>Diptera</taxon>
        <taxon>Brachycera</taxon>
        <taxon>Muscomorpha</taxon>
        <taxon>Ephydroidea</taxon>
        <taxon>Drosophilidae</taxon>
        <taxon>Drosophila</taxon>
        <taxon>Sophophora</taxon>
    </lineage>
</organism>
<name>A0A6I8UU42_DROPS</name>
<protein>
    <submittedName>
        <fullName evidence="9">Zinc finger protein 616-like</fullName>
    </submittedName>
</protein>
<feature type="region of interest" description="Disordered" evidence="6">
    <location>
        <begin position="991"/>
        <end position="1048"/>
    </location>
</feature>
<dbReference type="Pfam" id="PF00096">
    <property type="entry name" value="zf-C2H2"/>
    <property type="match status" value="4"/>
</dbReference>
<feature type="domain" description="C2H2-type" evidence="7">
    <location>
        <begin position="794"/>
        <end position="822"/>
    </location>
</feature>